<protein>
    <recommendedName>
        <fullName evidence="3">histidine kinase</fullName>
        <ecNumber evidence="3">2.7.13.3</ecNumber>
    </recommendedName>
</protein>
<dbReference type="Gene3D" id="3.30.565.10">
    <property type="entry name" value="Histidine kinase-like ATPase, C-terminal domain"/>
    <property type="match status" value="1"/>
</dbReference>
<evidence type="ECO:0000256" key="11">
    <source>
        <dbReference type="SAM" id="Phobius"/>
    </source>
</evidence>
<comment type="catalytic activity">
    <reaction evidence="1">
        <text>ATP + protein L-histidine = ADP + protein N-phospho-L-histidine.</text>
        <dbReference type="EC" id="2.7.13.3"/>
    </reaction>
</comment>
<dbReference type="InterPro" id="IPR005467">
    <property type="entry name" value="His_kinase_dom"/>
</dbReference>
<dbReference type="EC" id="2.7.13.3" evidence="3"/>
<evidence type="ECO:0000313" key="14">
    <source>
        <dbReference type="Proteomes" id="UP000095512"/>
    </source>
</evidence>
<evidence type="ECO:0000313" key="13">
    <source>
        <dbReference type="EMBL" id="CUP46002.1"/>
    </source>
</evidence>
<dbReference type="GO" id="GO:0005886">
    <property type="term" value="C:plasma membrane"/>
    <property type="evidence" value="ECO:0007669"/>
    <property type="project" value="TreeGrafter"/>
</dbReference>
<organism evidence="13 14">
    <name type="scientific">Enterocloster clostridioformis</name>
    <dbReference type="NCBI Taxonomy" id="1531"/>
    <lineage>
        <taxon>Bacteria</taxon>
        <taxon>Bacillati</taxon>
        <taxon>Bacillota</taxon>
        <taxon>Clostridia</taxon>
        <taxon>Lachnospirales</taxon>
        <taxon>Lachnospiraceae</taxon>
        <taxon>Enterocloster</taxon>
    </lineage>
</organism>
<dbReference type="InterPro" id="IPR003594">
    <property type="entry name" value="HATPase_dom"/>
</dbReference>
<sequence length="464" mass="52445">MGTKITTLKTAFIKYLVMLVGGLGLSVVIPFIILWLCVNFGVINYANRNEQIVKAVAPVLASMPDLTTMTETIPDGCDYLLLDKSYNILETTLTDSELKPALEYATKGSLPPDNDKQFTLVTRDNELIVLQYYIGSRFINPWLNRHLPSPEILLLCFISLNGILVCVLLTLHFSGRLRKQLLPLFHATEEISSQNLDFEIGKSNIKEFEDVLLSFSKMRDNLKNSLEQQWAAEQTRKEQIAALAHDLKTPLTVIRGNIDLLEETPLNSEQQEFIKYASFSSEQMESYIKTLIELSRASMEYGLLIQQIPFSSFWENLCEQIRALCSIRHINLQTGTDTPPEYFQGDRILIERAVMNIISNALEFSPEQSILKVKAGGDDKTLKLYITDSGTGFSQKALKHAKELFFMDDQSRSSKLHFGMGLYITNHIVEQHHGNMQIQNSAETKGGEVILTFPLNQEQQAAPL</sequence>
<dbReference type="InterPro" id="IPR050398">
    <property type="entry name" value="HssS/ArlS-like"/>
</dbReference>
<proteinExistence type="predicted"/>
<dbReference type="Gene3D" id="6.10.340.10">
    <property type="match status" value="1"/>
</dbReference>
<evidence type="ECO:0000256" key="8">
    <source>
        <dbReference type="ARBA" id="ARBA00022989"/>
    </source>
</evidence>
<keyword evidence="7 13" id="KW-0418">Kinase</keyword>
<dbReference type="GO" id="GO:0000155">
    <property type="term" value="F:phosphorelay sensor kinase activity"/>
    <property type="evidence" value="ECO:0007669"/>
    <property type="project" value="InterPro"/>
</dbReference>
<comment type="subcellular location">
    <subcellularLocation>
        <location evidence="2">Membrane</location>
        <topology evidence="2">Multi-pass membrane protein</topology>
    </subcellularLocation>
</comment>
<dbReference type="EMBL" id="CZAB01000035">
    <property type="protein sequence ID" value="CUP46002.1"/>
    <property type="molecule type" value="Genomic_DNA"/>
</dbReference>
<name>A0A174NBB2_9FIRM</name>
<evidence type="ECO:0000256" key="7">
    <source>
        <dbReference type="ARBA" id="ARBA00022777"/>
    </source>
</evidence>
<keyword evidence="4" id="KW-0597">Phosphoprotein</keyword>
<dbReference type="PANTHER" id="PTHR45528">
    <property type="entry name" value="SENSOR HISTIDINE KINASE CPXA"/>
    <property type="match status" value="1"/>
</dbReference>
<evidence type="ECO:0000256" key="9">
    <source>
        <dbReference type="ARBA" id="ARBA00023012"/>
    </source>
</evidence>
<evidence type="ECO:0000256" key="3">
    <source>
        <dbReference type="ARBA" id="ARBA00012438"/>
    </source>
</evidence>
<dbReference type="PROSITE" id="PS50109">
    <property type="entry name" value="HIS_KIN"/>
    <property type="match status" value="1"/>
</dbReference>
<keyword evidence="9" id="KW-0902">Two-component regulatory system</keyword>
<dbReference type="AlphaFoldDB" id="A0A174NBB2"/>
<evidence type="ECO:0000256" key="6">
    <source>
        <dbReference type="ARBA" id="ARBA00022692"/>
    </source>
</evidence>
<dbReference type="Proteomes" id="UP000095512">
    <property type="component" value="Unassembled WGS sequence"/>
</dbReference>
<evidence type="ECO:0000256" key="5">
    <source>
        <dbReference type="ARBA" id="ARBA00022679"/>
    </source>
</evidence>
<evidence type="ECO:0000259" key="12">
    <source>
        <dbReference type="PROSITE" id="PS50109"/>
    </source>
</evidence>
<keyword evidence="8 11" id="KW-1133">Transmembrane helix</keyword>
<dbReference type="InterPro" id="IPR003661">
    <property type="entry name" value="HisK_dim/P_dom"/>
</dbReference>
<keyword evidence="5 13" id="KW-0808">Transferase</keyword>
<dbReference type="SMART" id="SM00387">
    <property type="entry name" value="HATPase_c"/>
    <property type="match status" value="1"/>
</dbReference>
<dbReference type="SUPFAM" id="SSF55874">
    <property type="entry name" value="ATPase domain of HSP90 chaperone/DNA topoisomerase II/histidine kinase"/>
    <property type="match status" value="1"/>
</dbReference>
<dbReference type="InterPro" id="IPR036890">
    <property type="entry name" value="HATPase_C_sf"/>
</dbReference>
<dbReference type="SUPFAM" id="SSF47384">
    <property type="entry name" value="Homodimeric domain of signal transducing histidine kinase"/>
    <property type="match status" value="1"/>
</dbReference>
<gene>
    <name evidence="13" type="primary">phoR_6</name>
    <name evidence="13" type="ORF">ERS852480_03372</name>
</gene>
<dbReference type="InterPro" id="IPR036097">
    <property type="entry name" value="HisK_dim/P_sf"/>
</dbReference>
<dbReference type="PANTHER" id="PTHR45528:SF8">
    <property type="entry name" value="HISTIDINE KINASE"/>
    <property type="match status" value="1"/>
</dbReference>
<accession>A0A174NBB2</accession>
<reference evidence="13 14" key="1">
    <citation type="submission" date="2015-09" db="EMBL/GenBank/DDBJ databases">
        <authorList>
            <consortium name="Pathogen Informatics"/>
        </authorList>
    </citation>
    <scope>NUCLEOTIDE SEQUENCE [LARGE SCALE GENOMIC DNA]</scope>
    <source>
        <strain evidence="13 14">2789STDY5834865</strain>
    </source>
</reference>
<dbReference type="CDD" id="cd00082">
    <property type="entry name" value="HisKA"/>
    <property type="match status" value="1"/>
</dbReference>
<evidence type="ECO:0000256" key="4">
    <source>
        <dbReference type="ARBA" id="ARBA00022553"/>
    </source>
</evidence>
<dbReference type="RefSeq" id="WP_057572304.1">
    <property type="nucleotide sequence ID" value="NZ_CAPBAK010000051.1"/>
</dbReference>
<keyword evidence="10 11" id="KW-0472">Membrane</keyword>
<feature type="transmembrane region" description="Helical" evidence="11">
    <location>
        <begin position="12"/>
        <end position="36"/>
    </location>
</feature>
<keyword evidence="6 11" id="KW-0812">Transmembrane</keyword>
<dbReference type="Pfam" id="PF00512">
    <property type="entry name" value="HisKA"/>
    <property type="match status" value="1"/>
</dbReference>
<evidence type="ECO:0000256" key="2">
    <source>
        <dbReference type="ARBA" id="ARBA00004141"/>
    </source>
</evidence>
<feature type="domain" description="Histidine kinase" evidence="12">
    <location>
        <begin position="242"/>
        <end position="457"/>
    </location>
</feature>
<dbReference type="SMART" id="SM00388">
    <property type="entry name" value="HisKA"/>
    <property type="match status" value="1"/>
</dbReference>
<feature type="transmembrane region" description="Helical" evidence="11">
    <location>
        <begin position="152"/>
        <end position="171"/>
    </location>
</feature>
<dbReference type="Pfam" id="PF02518">
    <property type="entry name" value="HATPase_c"/>
    <property type="match status" value="1"/>
</dbReference>
<evidence type="ECO:0000256" key="10">
    <source>
        <dbReference type="ARBA" id="ARBA00023136"/>
    </source>
</evidence>
<dbReference type="Gene3D" id="1.10.287.130">
    <property type="match status" value="1"/>
</dbReference>
<evidence type="ECO:0000256" key="1">
    <source>
        <dbReference type="ARBA" id="ARBA00000085"/>
    </source>
</evidence>